<comment type="caution">
    <text evidence="1">The sequence shown here is derived from an EMBL/GenBank/DDBJ whole genome shotgun (WGS) entry which is preliminary data.</text>
</comment>
<proteinExistence type="predicted"/>
<name>A0A8X6NAC5_NEPPI</name>
<dbReference type="Proteomes" id="UP000887013">
    <property type="component" value="Unassembled WGS sequence"/>
</dbReference>
<reference evidence="1" key="1">
    <citation type="submission" date="2020-08" db="EMBL/GenBank/DDBJ databases">
        <title>Multicomponent nature underlies the extraordinary mechanical properties of spider dragline silk.</title>
        <authorList>
            <person name="Kono N."/>
            <person name="Nakamura H."/>
            <person name="Mori M."/>
            <person name="Yoshida Y."/>
            <person name="Ohtoshi R."/>
            <person name="Malay A.D."/>
            <person name="Moran D.A.P."/>
            <person name="Tomita M."/>
            <person name="Numata K."/>
            <person name="Arakawa K."/>
        </authorList>
    </citation>
    <scope>NUCLEOTIDE SEQUENCE</scope>
</reference>
<keyword evidence="2" id="KW-1185">Reference proteome</keyword>
<sequence>MRSPLASAPIRTNWDQLVIMNEQISKTSSHIRCRMSPSCSSRIHGSRANLIIQLDSSPRSSPGLRRSLTIILLGLIDGWHSGEPLFPAKTSCHH</sequence>
<evidence type="ECO:0000313" key="1">
    <source>
        <dbReference type="EMBL" id="GFT03466.1"/>
    </source>
</evidence>
<protein>
    <submittedName>
        <fullName evidence="1">Uncharacterized protein</fullName>
    </submittedName>
</protein>
<gene>
    <name evidence="1" type="ORF">NPIL_118601</name>
</gene>
<dbReference type="AlphaFoldDB" id="A0A8X6NAC5"/>
<evidence type="ECO:0000313" key="2">
    <source>
        <dbReference type="Proteomes" id="UP000887013"/>
    </source>
</evidence>
<organism evidence="1 2">
    <name type="scientific">Nephila pilipes</name>
    <name type="common">Giant wood spider</name>
    <name type="synonym">Nephila maculata</name>
    <dbReference type="NCBI Taxonomy" id="299642"/>
    <lineage>
        <taxon>Eukaryota</taxon>
        <taxon>Metazoa</taxon>
        <taxon>Ecdysozoa</taxon>
        <taxon>Arthropoda</taxon>
        <taxon>Chelicerata</taxon>
        <taxon>Arachnida</taxon>
        <taxon>Araneae</taxon>
        <taxon>Araneomorphae</taxon>
        <taxon>Entelegynae</taxon>
        <taxon>Araneoidea</taxon>
        <taxon>Nephilidae</taxon>
        <taxon>Nephila</taxon>
    </lineage>
</organism>
<dbReference type="EMBL" id="BMAW01102268">
    <property type="protein sequence ID" value="GFT03466.1"/>
    <property type="molecule type" value="Genomic_DNA"/>
</dbReference>
<accession>A0A8X6NAC5</accession>